<dbReference type="Proteomes" id="UP001150904">
    <property type="component" value="Unassembled WGS sequence"/>
</dbReference>
<dbReference type="InterPro" id="IPR011333">
    <property type="entry name" value="SKP1/BTB/POZ_sf"/>
</dbReference>
<dbReference type="EMBL" id="JAPQKR010000012">
    <property type="protein sequence ID" value="KAJ5204912.1"/>
    <property type="molecule type" value="Genomic_DNA"/>
</dbReference>
<evidence type="ECO:0008006" key="3">
    <source>
        <dbReference type="Google" id="ProtNLM"/>
    </source>
</evidence>
<reference evidence="1" key="2">
    <citation type="journal article" date="2023" name="IMA Fungus">
        <title>Comparative genomic study of the Penicillium genus elucidates a diverse pangenome and 15 lateral gene transfer events.</title>
        <authorList>
            <person name="Petersen C."/>
            <person name="Sorensen T."/>
            <person name="Nielsen M.R."/>
            <person name="Sondergaard T.E."/>
            <person name="Sorensen J.L."/>
            <person name="Fitzpatrick D.A."/>
            <person name="Frisvad J.C."/>
            <person name="Nielsen K.L."/>
        </authorList>
    </citation>
    <scope>NUCLEOTIDE SEQUENCE</scope>
    <source>
        <strain evidence="1">IBT 15544</strain>
    </source>
</reference>
<sequence length="189" mass="21552">MFEGKFIEGQQQTTILEEMEGVVSAQSFEAFLQWLYLRKIRFDLSEPEHQISATIELARFADMCNVTAIESEVARYLKNVLINHPNPERINIGITINTYRLTSQHIISATFLPEGHAIRRILAAATVRGYLLCENHRFAQETREYPSFGVDLLHEVGLTLKGMNIAGYGATWEDPLNGDKSEVQEFRSF</sequence>
<keyword evidence="2" id="KW-1185">Reference proteome</keyword>
<evidence type="ECO:0000313" key="1">
    <source>
        <dbReference type="EMBL" id="KAJ5204912.1"/>
    </source>
</evidence>
<evidence type="ECO:0000313" key="2">
    <source>
        <dbReference type="Proteomes" id="UP001150904"/>
    </source>
</evidence>
<name>A0A9W9MP45_9EURO</name>
<accession>A0A9W9MP45</accession>
<dbReference type="CDD" id="cd18186">
    <property type="entry name" value="BTB_POZ_ZBTB_KLHL-like"/>
    <property type="match status" value="1"/>
</dbReference>
<gene>
    <name evidence="1" type="ORF">N7498_005791</name>
</gene>
<reference evidence="1" key="1">
    <citation type="submission" date="2022-12" db="EMBL/GenBank/DDBJ databases">
        <authorList>
            <person name="Petersen C."/>
        </authorList>
    </citation>
    <scope>NUCLEOTIDE SEQUENCE</scope>
    <source>
        <strain evidence="1">IBT 15544</strain>
    </source>
</reference>
<protein>
    <recommendedName>
        <fullName evidence="3">BTB domain-containing protein</fullName>
    </recommendedName>
</protein>
<organism evidence="1 2">
    <name type="scientific">Penicillium cinerascens</name>
    <dbReference type="NCBI Taxonomy" id="70096"/>
    <lineage>
        <taxon>Eukaryota</taxon>
        <taxon>Fungi</taxon>
        <taxon>Dikarya</taxon>
        <taxon>Ascomycota</taxon>
        <taxon>Pezizomycotina</taxon>
        <taxon>Eurotiomycetes</taxon>
        <taxon>Eurotiomycetidae</taxon>
        <taxon>Eurotiales</taxon>
        <taxon>Aspergillaceae</taxon>
        <taxon>Penicillium</taxon>
    </lineage>
</organism>
<dbReference type="RefSeq" id="XP_058309391.1">
    <property type="nucleotide sequence ID" value="XM_058452853.1"/>
</dbReference>
<dbReference type="GeneID" id="83180154"/>
<comment type="caution">
    <text evidence="1">The sequence shown here is derived from an EMBL/GenBank/DDBJ whole genome shotgun (WGS) entry which is preliminary data.</text>
</comment>
<dbReference type="OrthoDB" id="194443at2759"/>
<dbReference type="Gene3D" id="3.30.710.10">
    <property type="entry name" value="Potassium Channel Kv1.1, Chain A"/>
    <property type="match status" value="1"/>
</dbReference>
<dbReference type="AlphaFoldDB" id="A0A9W9MP45"/>
<proteinExistence type="predicted"/>